<accession>A0ACB6QJJ0</accession>
<feature type="non-terminal residue" evidence="1">
    <location>
        <position position="1"/>
    </location>
</feature>
<name>A0ACB6QJJ0_9PLEO</name>
<gene>
    <name evidence="1" type="ORF">BDR25DRAFT_237348</name>
</gene>
<dbReference type="EMBL" id="MU003525">
    <property type="protein sequence ID" value="KAF2466311.1"/>
    <property type="molecule type" value="Genomic_DNA"/>
</dbReference>
<reference evidence="1" key="1">
    <citation type="journal article" date="2020" name="Stud. Mycol.">
        <title>101 Dothideomycetes genomes: a test case for predicting lifestyles and emergence of pathogens.</title>
        <authorList>
            <person name="Haridas S."/>
            <person name="Albert R."/>
            <person name="Binder M."/>
            <person name="Bloem J."/>
            <person name="Labutti K."/>
            <person name="Salamov A."/>
            <person name="Andreopoulos B."/>
            <person name="Baker S."/>
            <person name="Barry K."/>
            <person name="Bills G."/>
            <person name="Bluhm B."/>
            <person name="Cannon C."/>
            <person name="Castanera R."/>
            <person name="Culley D."/>
            <person name="Daum C."/>
            <person name="Ezra D."/>
            <person name="Gonzalez J."/>
            <person name="Henrissat B."/>
            <person name="Kuo A."/>
            <person name="Liang C."/>
            <person name="Lipzen A."/>
            <person name="Lutzoni F."/>
            <person name="Magnuson J."/>
            <person name="Mondo S."/>
            <person name="Nolan M."/>
            <person name="Ohm R."/>
            <person name="Pangilinan J."/>
            <person name="Park H.-J."/>
            <person name="Ramirez L."/>
            <person name="Alfaro M."/>
            <person name="Sun H."/>
            <person name="Tritt A."/>
            <person name="Yoshinaga Y."/>
            <person name="Zwiers L.-H."/>
            <person name="Turgeon B."/>
            <person name="Goodwin S."/>
            <person name="Spatafora J."/>
            <person name="Crous P."/>
            <person name="Grigoriev I."/>
        </authorList>
    </citation>
    <scope>NUCLEOTIDE SEQUENCE</scope>
    <source>
        <strain evidence="1">ATCC 200398</strain>
    </source>
</reference>
<evidence type="ECO:0000313" key="2">
    <source>
        <dbReference type="Proteomes" id="UP000799755"/>
    </source>
</evidence>
<comment type="caution">
    <text evidence="1">The sequence shown here is derived from an EMBL/GenBank/DDBJ whole genome shotgun (WGS) entry which is preliminary data.</text>
</comment>
<proteinExistence type="predicted"/>
<dbReference type="Proteomes" id="UP000799755">
    <property type="component" value="Unassembled WGS sequence"/>
</dbReference>
<protein>
    <submittedName>
        <fullName evidence="1">Uncharacterized protein</fullName>
    </submittedName>
</protein>
<keyword evidence="2" id="KW-1185">Reference proteome</keyword>
<evidence type="ECO:0000313" key="1">
    <source>
        <dbReference type="EMBL" id="KAF2466311.1"/>
    </source>
</evidence>
<sequence length="159" mass="17721">PAGSIKTNFHYNRAFSYPPDAKTDAAWGSIFPRGFGFIQHPVLAPNQSGIAVFHQLHCLNGLRKQYYLSLERGSGTGGEFEAKNGETKDRNRSDPAHVRHCFDLLRQSLMCSADTNIEPVDSELGGITGWGSERKCRDFGTVFEWAGKWAYQDPLPETV</sequence>
<organism evidence="1 2">
    <name type="scientific">Lindgomyces ingoldianus</name>
    <dbReference type="NCBI Taxonomy" id="673940"/>
    <lineage>
        <taxon>Eukaryota</taxon>
        <taxon>Fungi</taxon>
        <taxon>Dikarya</taxon>
        <taxon>Ascomycota</taxon>
        <taxon>Pezizomycotina</taxon>
        <taxon>Dothideomycetes</taxon>
        <taxon>Pleosporomycetidae</taxon>
        <taxon>Pleosporales</taxon>
        <taxon>Lindgomycetaceae</taxon>
        <taxon>Lindgomyces</taxon>
    </lineage>
</organism>